<dbReference type="InterPro" id="IPR000629">
    <property type="entry name" value="RNA-helicase_DEAD-box_CS"/>
</dbReference>
<keyword evidence="15" id="KW-0175">Coiled coil</keyword>
<evidence type="ECO:0000256" key="9">
    <source>
        <dbReference type="ARBA" id="ARBA00024417"/>
    </source>
</evidence>
<keyword evidence="2" id="KW-0396">Initiation factor</keyword>
<keyword evidence="6 14" id="KW-0067">ATP-binding</keyword>
<accession>A0AA51YGI0</accession>
<dbReference type="InterPro" id="IPR011545">
    <property type="entry name" value="DEAD/DEAH_box_helicase_dom"/>
</dbReference>
<keyword evidence="3 14" id="KW-0547">Nucleotide-binding</keyword>
<keyword evidence="4 14" id="KW-0378">Hydrolase</keyword>
<evidence type="ECO:0000313" key="19">
    <source>
        <dbReference type="EMBL" id="WMV69923.1"/>
    </source>
</evidence>
<feature type="domain" description="Helicase ATP-binding" evidence="16">
    <location>
        <begin position="218"/>
        <end position="393"/>
    </location>
</feature>
<comment type="function">
    <text evidence="10">ATP-dependent RNA helicase which is a subunit of the eIF4F complex involved in cap recognition and is required for mRNA binding to ribosome. In the current model of translation initiation, eIF4A unwinds RNA secondary structures in the 5'-UTR of mRNAs which is necessary to allow efficient binding of the small ribosomal subunit, and subsequent scanning for the initiator codon.</text>
</comment>
<evidence type="ECO:0000256" key="6">
    <source>
        <dbReference type="ARBA" id="ARBA00022840"/>
    </source>
</evidence>
<evidence type="ECO:0000256" key="14">
    <source>
        <dbReference type="RuleBase" id="RU000492"/>
    </source>
</evidence>
<sequence length="631" mass="69612">MEEECTADGKVPHKLAQQLAREKAAEEARLQREKFEQQKKDLEAKMQAALEQQMKNRLEKKEKVKERTITDKLVPAKRASSEMLEDAIQKTGNKKIDTKAAKAVVKKQKEEIFNTMGIVGFGKDGKDLGLPAGSKLQAPNWAEMVLPRFEKAFYKELPEVSSRDPAPFRAAKEISVWEGASAPNPVLTFDEAGFPLAIQQVFTVAGMTEPTPIQSQAWPVVLSGYDMVGLAETGSGKTLAYLLPAFVHILAQDELKGDDGPIALVVCPTRELAVQIQTQADKFGAGMGVLNACLYGGGDKAPQKRQLQRGSALCIACPGRLLDFLEAGTTNLKRVTYLVLDEADRMMDMGFDKQVRKIIELVRPDRQTLMFSATWPTQVRRLAGDFLNRAITVQIGNLSAANQNIKQAVICIAEEAKKNRLFQLLQSIVDKEEEVPRTIIFCLTKVRCEFLWSAFQRKEGWASQTIHGDKTQKERDWVMSEFRNGNCPILIATDVAARGLDIKDVKYVINYDMPMHLEEYVHRIGRTGRAGEMGQAYTFVSSENLNHVAGLIKILEESRQDVPAELRQLAEGRGKLPGSRMGKGGYGAKGGKGGPPPAPVAIPYVAAPYAAPYAQGQAQGYYAAAYMAPHS</sequence>
<comment type="similarity">
    <text evidence="8">Belongs to the DEAD box helicase family. eIF4A subfamily.</text>
</comment>
<dbReference type="GO" id="GO:0016787">
    <property type="term" value="F:hydrolase activity"/>
    <property type="evidence" value="ECO:0007669"/>
    <property type="project" value="UniProtKB-KW"/>
</dbReference>
<evidence type="ECO:0000256" key="10">
    <source>
        <dbReference type="ARBA" id="ARBA00024769"/>
    </source>
</evidence>
<dbReference type="SUPFAM" id="SSF52540">
    <property type="entry name" value="P-loop containing nucleoside triphosphate hydrolases"/>
    <property type="match status" value="1"/>
</dbReference>
<evidence type="ECO:0000256" key="1">
    <source>
        <dbReference type="ARBA" id="ARBA00012552"/>
    </source>
</evidence>
<dbReference type="PROSITE" id="PS51195">
    <property type="entry name" value="Q_MOTIF"/>
    <property type="match status" value="1"/>
</dbReference>
<dbReference type="SMART" id="SM00487">
    <property type="entry name" value="DEXDc"/>
    <property type="match status" value="1"/>
</dbReference>
<dbReference type="GO" id="GO:0003724">
    <property type="term" value="F:RNA helicase activity"/>
    <property type="evidence" value="ECO:0007669"/>
    <property type="project" value="UniProtKB-EC"/>
</dbReference>
<evidence type="ECO:0000256" key="5">
    <source>
        <dbReference type="ARBA" id="ARBA00022806"/>
    </source>
</evidence>
<dbReference type="PROSITE" id="PS51194">
    <property type="entry name" value="HELICASE_CTER"/>
    <property type="match status" value="1"/>
</dbReference>
<dbReference type="InterPro" id="IPR014014">
    <property type="entry name" value="RNA_helicase_DEAD_Q_motif"/>
</dbReference>
<dbReference type="EC" id="3.6.4.13" evidence="1"/>
<feature type="domain" description="DEAD-box RNA helicase Q" evidence="18">
    <location>
        <begin position="187"/>
        <end position="215"/>
    </location>
</feature>
<dbReference type="PROSITE" id="PS00039">
    <property type="entry name" value="DEAD_ATP_HELICASE"/>
    <property type="match status" value="1"/>
</dbReference>
<protein>
    <recommendedName>
        <fullName evidence="9">Probable eukaryotic initiation factor 4A</fullName>
        <ecNumber evidence="1">3.6.4.13</ecNumber>
    </recommendedName>
    <alternativeName>
        <fullName evidence="12">ATP-dependent RNA helicase eIF4A</fullName>
    </alternativeName>
</protein>
<dbReference type="GO" id="GO:0003743">
    <property type="term" value="F:translation initiation factor activity"/>
    <property type="evidence" value="ECO:0007669"/>
    <property type="project" value="UniProtKB-KW"/>
</dbReference>
<dbReference type="Gene3D" id="3.40.50.300">
    <property type="entry name" value="P-loop containing nucleotide triphosphate hydrolases"/>
    <property type="match status" value="2"/>
</dbReference>
<gene>
    <name evidence="19" type="primary">DDX5-17B</name>
</gene>
<evidence type="ECO:0000259" key="17">
    <source>
        <dbReference type="PROSITE" id="PS51194"/>
    </source>
</evidence>
<feature type="coiled-coil region" evidence="15">
    <location>
        <begin position="16"/>
        <end position="67"/>
    </location>
</feature>
<evidence type="ECO:0000256" key="12">
    <source>
        <dbReference type="ARBA" id="ARBA00030297"/>
    </source>
</evidence>
<dbReference type="GO" id="GO:0003676">
    <property type="term" value="F:nucleic acid binding"/>
    <property type="evidence" value="ECO:0007669"/>
    <property type="project" value="InterPro"/>
</dbReference>
<dbReference type="GO" id="GO:0005524">
    <property type="term" value="F:ATP binding"/>
    <property type="evidence" value="ECO:0007669"/>
    <property type="project" value="UniProtKB-KW"/>
</dbReference>
<evidence type="ECO:0000256" key="13">
    <source>
        <dbReference type="PROSITE-ProRule" id="PRU00552"/>
    </source>
</evidence>
<dbReference type="InterPro" id="IPR014001">
    <property type="entry name" value="Helicase_ATP-bd"/>
</dbReference>
<feature type="domain" description="Helicase C-terminal" evidence="17">
    <location>
        <begin position="423"/>
        <end position="570"/>
    </location>
</feature>
<dbReference type="Pfam" id="PF00271">
    <property type="entry name" value="Helicase_C"/>
    <property type="match status" value="1"/>
</dbReference>
<dbReference type="InterPro" id="IPR001650">
    <property type="entry name" value="Helicase_C-like"/>
</dbReference>
<dbReference type="FunFam" id="3.40.50.300:FF:000079">
    <property type="entry name" value="probable ATP-dependent RNA helicase DDX17"/>
    <property type="match status" value="1"/>
</dbReference>
<dbReference type="EMBL" id="OQ397591">
    <property type="protein sequence ID" value="WMV69923.1"/>
    <property type="molecule type" value="mRNA"/>
</dbReference>
<evidence type="ECO:0000256" key="15">
    <source>
        <dbReference type="SAM" id="Coils"/>
    </source>
</evidence>
<dbReference type="FunFam" id="3.40.50.300:FF:000008">
    <property type="entry name" value="ATP-dependent RNA helicase RhlB"/>
    <property type="match status" value="1"/>
</dbReference>
<proteinExistence type="evidence at transcript level"/>
<evidence type="ECO:0000259" key="18">
    <source>
        <dbReference type="PROSITE" id="PS51195"/>
    </source>
</evidence>
<organism evidence="19">
    <name type="scientific">Euglena gracilis</name>
    <dbReference type="NCBI Taxonomy" id="3039"/>
    <lineage>
        <taxon>Eukaryota</taxon>
        <taxon>Discoba</taxon>
        <taxon>Euglenozoa</taxon>
        <taxon>Euglenida</taxon>
        <taxon>Spirocuta</taxon>
        <taxon>Euglenophyceae</taxon>
        <taxon>Euglenales</taxon>
        <taxon>Euglenaceae</taxon>
        <taxon>Euglena</taxon>
    </lineage>
</organism>
<dbReference type="SMART" id="SM00490">
    <property type="entry name" value="HELICc"/>
    <property type="match status" value="1"/>
</dbReference>
<reference evidence="19" key="1">
    <citation type="journal article" date="2023" name="Acta Biochim. Biophys. Sin.">
        <title>Transcriptomic and genomic identification of spliceosomal genes from Euglena gracilis.</title>
        <authorList>
            <person name="Gao P."/>
            <person name="Zhong Y."/>
            <person name="Sun C."/>
        </authorList>
    </citation>
    <scope>NUCLEOTIDE SEQUENCE</scope>
</reference>
<dbReference type="AlphaFoldDB" id="A0AA51YGI0"/>
<keyword evidence="7" id="KW-0648">Protein biosynthesis</keyword>
<dbReference type="InterPro" id="IPR027417">
    <property type="entry name" value="P-loop_NTPase"/>
</dbReference>
<dbReference type="PROSITE" id="PS51192">
    <property type="entry name" value="HELICASE_ATP_BIND_1"/>
    <property type="match status" value="1"/>
</dbReference>
<dbReference type="PANTHER" id="PTHR47958">
    <property type="entry name" value="ATP-DEPENDENT RNA HELICASE DBP3"/>
    <property type="match status" value="1"/>
</dbReference>
<dbReference type="Pfam" id="PF00270">
    <property type="entry name" value="DEAD"/>
    <property type="match status" value="1"/>
</dbReference>
<evidence type="ECO:0000256" key="7">
    <source>
        <dbReference type="ARBA" id="ARBA00022917"/>
    </source>
</evidence>
<evidence type="ECO:0000256" key="11">
    <source>
        <dbReference type="ARBA" id="ARBA00025917"/>
    </source>
</evidence>
<evidence type="ECO:0000256" key="4">
    <source>
        <dbReference type="ARBA" id="ARBA00022801"/>
    </source>
</evidence>
<evidence type="ECO:0000256" key="8">
    <source>
        <dbReference type="ARBA" id="ARBA00024352"/>
    </source>
</evidence>
<name>A0AA51YGI0_EUGGR</name>
<feature type="short sequence motif" description="Q motif" evidence="13">
    <location>
        <begin position="187"/>
        <end position="215"/>
    </location>
</feature>
<evidence type="ECO:0000256" key="2">
    <source>
        <dbReference type="ARBA" id="ARBA00022540"/>
    </source>
</evidence>
<evidence type="ECO:0000256" key="3">
    <source>
        <dbReference type="ARBA" id="ARBA00022741"/>
    </source>
</evidence>
<comment type="subunit">
    <text evidence="11">eIF4F is a multi-subunit complex, the composition of which varies with external and internal environmental conditions. It is composed of at least EIF4A, EIF4E and EIF4G.</text>
</comment>
<keyword evidence="5 14" id="KW-0347">Helicase</keyword>
<dbReference type="CDD" id="cd18787">
    <property type="entry name" value="SF2_C_DEAD"/>
    <property type="match status" value="1"/>
</dbReference>
<evidence type="ECO:0000259" key="16">
    <source>
        <dbReference type="PROSITE" id="PS51192"/>
    </source>
</evidence>